<dbReference type="InterPro" id="IPR038377">
    <property type="entry name" value="Na/Glc_symporter_sf"/>
</dbReference>
<dbReference type="PROSITE" id="PS50283">
    <property type="entry name" value="NA_SOLUT_SYMP_3"/>
    <property type="match status" value="1"/>
</dbReference>
<evidence type="ECO:0000256" key="5">
    <source>
        <dbReference type="ARBA" id="ARBA00022989"/>
    </source>
</evidence>
<comment type="subcellular location">
    <subcellularLocation>
        <location evidence="1">Membrane</location>
        <topology evidence="1">Multi-pass membrane protein</topology>
    </subcellularLocation>
</comment>
<reference evidence="9" key="1">
    <citation type="submission" date="2020-09" db="EMBL/GenBank/DDBJ databases">
        <title>A novel bacterium of genus Bacillus, isolated from South China Sea.</title>
        <authorList>
            <person name="Huang H."/>
            <person name="Mo K."/>
            <person name="Hu Y."/>
        </authorList>
    </citation>
    <scope>NUCLEOTIDE SEQUENCE</scope>
    <source>
        <strain evidence="9">IB182487</strain>
    </source>
</reference>
<protein>
    <submittedName>
        <fullName evidence="9">Sodium:solute symporter family protein</fullName>
    </submittedName>
</protein>
<keyword evidence="3" id="KW-0813">Transport</keyword>
<name>A0A926NLM3_9BACI</name>
<evidence type="ECO:0000256" key="4">
    <source>
        <dbReference type="ARBA" id="ARBA00022692"/>
    </source>
</evidence>
<keyword evidence="5 8" id="KW-1133">Transmembrane helix</keyword>
<feature type="transmembrane region" description="Helical" evidence="8">
    <location>
        <begin position="58"/>
        <end position="78"/>
    </location>
</feature>
<dbReference type="GO" id="GO:0022857">
    <property type="term" value="F:transmembrane transporter activity"/>
    <property type="evidence" value="ECO:0007669"/>
    <property type="project" value="InterPro"/>
</dbReference>
<accession>A0A926NLM3</accession>
<sequence>MVLLAIYFSKKEVNSGDDFIIAGHRLPLIVVIGTLTASWVGSGSLVGGASFVYQYGPLAAIFYFLGGPLGIIAMYFIAAKTRALAKRTVPEMLEVRFGKKTRLFSTIFILLTYISVLSYQFISGGYILHITTGIPEQLGSLLTVLFVIVLAATGGLFSVSYTDMFSALLIIFGFIIAVPFILVEVGGISTLVSNLPDTKFTVTGGLTPLQLIGYFLPLLVYIIGDQSMLQRFSASKTEQTARRSTIGFFIGVTTVYCLITFFVTASIVLLPNIKPDTALIEIANQSLPLPIGVLILAAFTALLVTTANSFLLSMSGNIVYDLYGQFKEKLPEEKYLNFNRVTVVVIGIIAYLMATFFTSVLELSIFAYTMYGASVTPVILAGFFWKKATPQGALASVITGGVSTILFEIVGNPIGGNTILLSLPISIIALVGVSLLTQKHSVPITTDSIKQ</sequence>
<proteinExistence type="inferred from homology"/>
<evidence type="ECO:0000256" key="2">
    <source>
        <dbReference type="ARBA" id="ARBA00006434"/>
    </source>
</evidence>
<keyword evidence="10" id="KW-1185">Reference proteome</keyword>
<feature type="transmembrane region" description="Helical" evidence="8">
    <location>
        <begin position="291"/>
        <end position="320"/>
    </location>
</feature>
<evidence type="ECO:0000313" key="10">
    <source>
        <dbReference type="Proteomes" id="UP000626844"/>
    </source>
</evidence>
<gene>
    <name evidence="9" type="ORF">IC621_22450</name>
</gene>
<evidence type="ECO:0000256" key="3">
    <source>
        <dbReference type="ARBA" id="ARBA00022448"/>
    </source>
</evidence>
<feature type="transmembrane region" description="Helical" evidence="8">
    <location>
        <begin position="142"/>
        <end position="161"/>
    </location>
</feature>
<feature type="transmembrane region" description="Helical" evidence="8">
    <location>
        <begin position="417"/>
        <end position="436"/>
    </location>
</feature>
<evidence type="ECO:0000256" key="7">
    <source>
        <dbReference type="RuleBase" id="RU362091"/>
    </source>
</evidence>
<feature type="transmembrane region" description="Helical" evidence="8">
    <location>
        <begin position="365"/>
        <end position="385"/>
    </location>
</feature>
<dbReference type="GO" id="GO:0005886">
    <property type="term" value="C:plasma membrane"/>
    <property type="evidence" value="ECO:0007669"/>
    <property type="project" value="TreeGrafter"/>
</dbReference>
<dbReference type="PANTHER" id="PTHR48086">
    <property type="entry name" value="SODIUM/PROLINE SYMPORTER-RELATED"/>
    <property type="match status" value="1"/>
</dbReference>
<dbReference type="EMBL" id="JACXAI010000040">
    <property type="protein sequence ID" value="MBD1382965.1"/>
    <property type="molecule type" value="Genomic_DNA"/>
</dbReference>
<dbReference type="InterPro" id="IPR050277">
    <property type="entry name" value="Sodium:Solute_Symporter"/>
</dbReference>
<evidence type="ECO:0000256" key="1">
    <source>
        <dbReference type="ARBA" id="ARBA00004141"/>
    </source>
</evidence>
<keyword evidence="4 8" id="KW-0812">Transmembrane</keyword>
<dbReference type="CDD" id="cd10322">
    <property type="entry name" value="SLC5sbd"/>
    <property type="match status" value="1"/>
</dbReference>
<feature type="transmembrane region" description="Helical" evidence="8">
    <location>
        <begin position="28"/>
        <end position="52"/>
    </location>
</feature>
<feature type="transmembrane region" description="Helical" evidence="8">
    <location>
        <begin position="205"/>
        <end position="224"/>
    </location>
</feature>
<keyword evidence="6 8" id="KW-0472">Membrane</keyword>
<dbReference type="AlphaFoldDB" id="A0A926NLM3"/>
<evidence type="ECO:0000256" key="6">
    <source>
        <dbReference type="ARBA" id="ARBA00023136"/>
    </source>
</evidence>
<organism evidence="9 10">
    <name type="scientific">Metabacillus arenae</name>
    <dbReference type="NCBI Taxonomy" id="2771434"/>
    <lineage>
        <taxon>Bacteria</taxon>
        <taxon>Bacillati</taxon>
        <taxon>Bacillota</taxon>
        <taxon>Bacilli</taxon>
        <taxon>Bacillales</taxon>
        <taxon>Bacillaceae</taxon>
        <taxon>Metabacillus</taxon>
    </lineage>
</organism>
<evidence type="ECO:0000256" key="8">
    <source>
        <dbReference type="SAM" id="Phobius"/>
    </source>
</evidence>
<comment type="similarity">
    <text evidence="2 7">Belongs to the sodium:solute symporter (SSF) (TC 2.A.21) family.</text>
</comment>
<evidence type="ECO:0000313" key="9">
    <source>
        <dbReference type="EMBL" id="MBD1382965.1"/>
    </source>
</evidence>
<feature type="transmembrane region" description="Helical" evidence="8">
    <location>
        <begin position="168"/>
        <end position="193"/>
    </location>
</feature>
<dbReference type="InterPro" id="IPR001734">
    <property type="entry name" value="Na/solute_symporter"/>
</dbReference>
<feature type="transmembrane region" description="Helical" evidence="8">
    <location>
        <begin position="245"/>
        <end position="271"/>
    </location>
</feature>
<feature type="transmembrane region" description="Helical" evidence="8">
    <location>
        <begin position="341"/>
        <end position="359"/>
    </location>
</feature>
<feature type="transmembrane region" description="Helical" evidence="8">
    <location>
        <begin position="392"/>
        <end position="411"/>
    </location>
</feature>
<dbReference type="Proteomes" id="UP000626844">
    <property type="component" value="Unassembled WGS sequence"/>
</dbReference>
<feature type="transmembrane region" description="Helical" evidence="8">
    <location>
        <begin position="103"/>
        <end position="122"/>
    </location>
</feature>
<comment type="caution">
    <text evidence="9">The sequence shown here is derived from an EMBL/GenBank/DDBJ whole genome shotgun (WGS) entry which is preliminary data.</text>
</comment>
<dbReference type="Gene3D" id="1.20.1730.10">
    <property type="entry name" value="Sodium/glucose cotransporter"/>
    <property type="match status" value="1"/>
</dbReference>
<dbReference type="PANTHER" id="PTHR48086:SF7">
    <property type="entry name" value="SODIUM-SOLUTE SYMPORTER-RELATED"/>
    <property type="match status" value="1"/>
</dbReference>
<dbReference type="Pfam" id="PF00474">
    <property type="entry name" value="SSF"/>
    <property type="match status" value="1"/>
</dbReference>